<organism evidence="3 4">
    <name type="scientific">Nocardioides imazamoxiresistens</name>
    <dbReference type="NCBI Taxonomy" id="3231893"/>
    <lineage>
        <taxon>Bacteria</taxon>
        <taxon>Bacillati</taxon>
        <taxon>Actinomycetota</taxon>
        <taxon>Actinomycetes</taxon>
        <taxon>Propionibacteriales</taxon>
        <taxon>Nocardioidaceae</taxon>
        <taxon>Nocardioides</taxon>
    </lineage>
</organism>
<comment type="caution">
    <text evidence="3">The sequence shown here is derived from an EMBL/GenBank/DDBJ whole genome shotgun (WGS) entry which is preliminary data.</text>
</comment>
<name>A0ABU3Q017_9ACTN</name>
<dbReference type="InterPro" id="IPR002035">
    <property type="entry name" value="VWF_A"/>
</dbReference>
<dbReference type="CDD" id="cd00198">
    <property type="entry name" value="vWFA"/>
    <property type="match status" value="1"/>
</dbReference>
<dbReference type="Gene3D" id="3.40.50.410">
    <property type="entry name" value="von Willebrand factor, type A domain"/>
    <property type="match status" value="1"/>
</dbReference>
<evidence type="ECO:0000256" key="1">
    <source>
        <dbReference type="SAM" id="MobiDB-lite"/>
    </source>
</evidence>
<gene>
    <name evidence="3" type="ORF">RDV89_14770</name>
</gene>
<dbReference type="InterPro" id="IPR036465">
    <property type="entry name" value="vWFA_dom_sf"/>
</dbReference>
<protein>
    <submittedName>
        <fullName evidence="3">VWA domain-containing protein</fullName>
    </submittedName>
</protein>
<sequence>MTRGSRYQRYEGGDPLAPPVDLAEALDAIGEDVMAGYSPERAMREYLRRGDSDRRGLDDLARRIAERRRDLLESHDLDGTLREVAELLEKAVLAERGQLARDVDMDDGDRVLRQLQLDGLPASPAAAVSELSSYEWASSEARETFEQIKDLLGRELLDQRFAGMKQAMEGATDEDRAAVAAMLADLNDLLEKHARGDDTTEDFERFMERHGDFFPERPGSVEELVDALAARAAAAQRMLASMSPEQRAELMELSQQAFGSPALNEQLARLDGNLQGLRPGEDWSGSEQFGGGEGLGLGDGTGVLQDVAELDALAEQLQQSYAGARLDDVDLDALARQLGDEAAVDARTLAEIERALRSSGYLQRGSDGQLRLSPKAMRQLGRALLRDAADRLSGRQGARELRAGGGSADATGGTREWAFGDTEPWDLPRTVLNAVRREVATGDRAAGTRGVRLEIGDVEVVESEQRTQAAVALLVDTSFSMAMDGRWVPMKRTALALHQLVSTRFRGDRLELVGFGRHAEVLEIEQLTALDAIWQKGTNLHHGLLLAQRHFRRHPGMQPVLLVVTDGEPTAHLEGSGDVWFEYPPHPVTLARTVTELDNVVRMGAQTTFFRLGEDPGLARFLDALARRAGGRVVAPELDDLGAAVVGSYLGDRAARSPWGGSGGSGGFGGFGRGFWAG</sequence>
<feature type="region of interest" description="Disordered" evidence="1">
    <location>
        <begin position="398"/>
        <end position="422"/>
    </location>
</feature>
<keyword evidence="4" id="KW-1185">Reference proteome</keyword>
<dbReference type="EMBL" id="JAVYII010000006">
    <property type="protein sequence ID" value="MDT9594345.1"/>
    <property type="molecule type" value="Genomic_DNA"/>
</dbReference>
<evidence type="ECO:0000259" key="2">
    <source>
        <dbReference type="SMART" id="SM00327"/>
    </source>
</evidence>
<dbReference type="Proteomes" id="UP001268542">
    <property type="component" value="Unassembled WGS sequence"/>
</dbReference>
<evidence type="ECO:0000313" key="4">
    <source>
        <dbReference type="Proteomes" id="UP001268542"/>
    </source>
</evidence>
<accession>A0ABU3Q017</accession>
<dbReference type="SMART" id="SM00327">
    <property type="entry name" value="VWA"/>
    <property type="match status" value="1"/>
</dbReference>
<dbReference type="RefSeq" id="WP_315734027.1">
    <property type="nucleotide sequence ID" value="NZ_JAVYII010000006.1"/>
</dbReference>
<proteinExistence type="predicted"/>
<reference evidence="3 4" key="1">
    <citation type="submission" date="2023-08" db="EMBL/GenBank/DDBJ databases">
        <title>Nocardioides seae sp. nov., a bacterium isolated from a soil.</title>
        <authorList>
            <person name="Wang X."/>
        </authorList>
    </citation>
    <scope>NUCLEOTIDE SEQUENCE [LARGE SCALE GENOMIC DNA]</scope>
    <source>
        <strain evidence="3 4">YZH12</strain>
    </source>
</reference>
<evidence type="ECO:0000313" key="3">
    <source>
        <dbReference type="EMBL" id="MDT9594345.1"/>
    </source>
</evidence>
<feature type="domain" description="VWFA" evidence="2">
    <location>
        <begin position="468"/>
        <end position="650"/>
    </location>
</feature>
<dbReference type="SUPFAM" id="SSF53300">
    <property type="entry name" value="vWA-like"/>
    <property type="match status" value="1"/>
</dbReference>